<evidence type="ECO:0000256" key="8">
    <source>
        <dbReference type="ARBA" id="ARBA00023157"/>
    </source>
</evidence>
<evidence type="ECO:0000256" key="6">
    <source>
        <dbReference type="ARBA" id="ARBA00022989"/>
    </source>
</evidence>
<evidence type="ECO:0000256" key="10">
    <source>
        <dbReference type="PROSITE-ProRule" id="PRU00352"/>
    </source>
</evidence>
<evidence type="ECO:0000256" key="4">
    <source>
        <dbReference type="ARBA" id="ARBA00022782"/>
    </source>
</evidence>
<dbReference type="InterPro" id="IPR057563">
    <property type="entry name" value="Sema5A/B-like_TSP-1"/>
</dbReference>
<evidence type="ECO:0000256" key="11">
    <source>
        <dbReference type="SAM" id="MobiDB-lite"/>
    </source>
</evidence>
<comment type="caution">
    <text evidence="10">Lacks conserved residue(s) required for the propagation of feature annotation.</text>
</comment>
<accession>A0A5S6QKT5</accession>
<dbReference type="Gene3D" id="2.130.10.10">
    <property type="entry name" value="YVTN repeat-like/Quinoprotein amine dehydrogenase"/>
    <property type="match status" value="1"/>
</dbReference>
<dbReference type="Pfam" id="PF01403">
    <property type="entry name" value="Sema"/>
    <property type="match status" value="1"/>
</dbReference>
<reference evidence="15" key="1">
    <citation type="submission" date="2019-12" db="UniProtKB">
        <authorList>
            <consortium name="WormBaseParasite"/>
        </authorList>
    </citation>
    <scope>IDENTIFICATION</scope>
</reference>
<evidence type="ECO:0000313" key="15">
    <source>
        <dbReference type="WBParaSite" id="TMUE_2000007795.1"/>
    </source>
</evidence>
<dbReference type="InterPro" id="IPR036383">
    <property type="entry name" value="TSP1_rpt_sf"/>
</dbReference>
<evidence type="ECO:0000256" key="3">
    <source>
        <dbReference type="ARBA" id="ARBA00022737"/>
    </source>
</evidence>
<comment type="subcellular location">
    <subcellularLocation>
        <location evidence="1">Membrane</location>
        <topology evidence="1">Single-pass membrane protein</topology>
    </subcellularLocation>
</comment>
<dbReference type="InterPro" id="IPR036352">
    <property type="entry name" value="Semap_dom_sf"/>
</dbReference>
<dbReference type="GO" id="GO:0030215">
    <property type="term" value="F:semaphorin receptor binding"/>
    <property type="evidence" value="ECO:0007669"/>
    <property type="project" value="InterPro"/>
</dbReference>
<dbReference type="GO" id="GO:0045499">
    <property type="term" value="F:chemorepellent activity"/>
    <property type="evidence" value="ECO:0007669"/>
    <property type="project" value="TreeGrafter"/>
</dbReference>
<keyword evidence="9" id="KW-0325">Glycoprotein</keyword>
<dbReference type="SUPFAM" id="SSF82895">
    <property type="entry name" value="TSP-1 type 1 repeat"/>
    <property type="match status" value="5"/>
</dbReference>
<protein>
    <submittedName>
        <fullName evidence="15">Sema domain-containing protein</fullName>
    </submittedName>
</protein>
<evidence type="ECO:0000256" key="1">
    <source>
        <dbReference type="ARBA" id="ARBA00004167"/>
    </source>
</evidence>
<dbReference type="InterPro" id="IPR001627">
    <property type="entry name" value="Semap_dom"/>
</dbReference>
<dbReference type="FunFam" id="2.20.100.10:FF:000021">
    <property type="entry name" value="semaphorin-5B isoform X1"/>
    <property type="match status" value="1"/>
</dbReference>
<evidence type="ECO:0000256" key="9">
    <source>
        <dbReference type="ARBA" id="ARBA00023180"/>
    </source>
</evidence>
<dbReference type="GO" id="GO:0005886">
    <property type="term" value="C:plasma membrane"/>
    <property type="evidence" value="ECO:0007669"/>
    <property type="project" value="TreeGrafter"/>
</dbReference>
<dbReference type="SMART" id="SM00630">
    <property type="entry name" value="Sema"/>
    <property type="match status" value="1"/>
</dbReference>
<dbReference type="Proteomes" id="UP000046395">
    <property type="component" value="Unassembled WGS sequence"/>
</dbReference>
<dbReference type="InterPro" id="IPR027231">
    <property type="entry name" value="Semaphorin"/>
</dbReference>
<feature type="transmembrane region" description="Helical" evidence="12">
    <location>
        <begin position="1221"/>
        <end position="1252"/>
    </location>
</feature>
<dbReference type="Gene3D" id="2.20.100.10">
    <property type="entry name" value="Thrombospondin type-1 (TSP1) repeat"/>
    <property type="match status" value="5"/>
</dbReference>
<dbReference type="InterPro" id="IPR016201">
    <property type="entry name" value="PSI"/>
</dbReference>
<keyword evidence="5" id="KW-0524">Neurogenesis</keyword>
<dbReference type="InterPro" id="IPR002165">
    <property type="entry name" value="Plexin_repeat"/>
</dbReference>
<proteinExistence type="predicted"/>
<evidence type="ECO:0000256" key="5">
    <source>
        <dbReference type="ARBA" id="ARBA00022902"/>
    </source>
</evidence>
<dbReference type="InterPro" id="IPR015943">
    <property type="entry name" value="WD40/YVTN_repeat-like_dom_sf"/>
</dbReference>
<dbReference type="Pfam" id="PF00090">
    <property type="entry name" value="TSP_1"/>
    <property type="match status" value="5"/>
</dbReference>
<keyword evidence="4" id="KW-0221">Differentiation</keyword>
<dbReference type="SMART" id="SM00423">
    <property type="entry name" value="PSI"/>
    <property type="match status" value="1"/>
</dbReference>
<dbReference type="PRINTS" id="PR01705">
    <property type="entry name" value="TSP1REPEAT"/>
</dbReference>
<dbReference type="GO" id="GO:0030335">
    <property type="term" value="P:positive regulation of cell migration"/>
    <property type="evidence" value="ECO:0007669"/>
    <property type="project" value="TreeGrafter"/>
</dbReference>
<name>A0A5S6QKT5_TRIMR</name>
<dbReference type="PROSITE" id="PS50092">
    <property type="entry name" value="TSP1"/>
    <property type="match status" value="5"/>
</dbReference>
<dbReference type="InterPro" id="IPR000884">
    <property type="entry name" value="TSP1_rpt"/>
</dbReference>
<dbReference type="SUPFAM" id="SSF103575">
    <property type="entry name" value="Plexin repeat"/>
    <property type="match status" value="1"/>
</dbReference>
<dbReference type="GO" id="GO:0007411">
    <property type="term" value="P:axon guidance"/>
    <property type="evidence" value="ECO:0007669"/>
    <property type="project" value="TreeGrafter"/>
</dbReference>
<sequence>MGKLICPGQVISPMWLGAQRVYGRCQCASSFSLFLGIGSSGSSSICCQPEPSSPLPAVTFPSIQLPLICQGPSSGHAHLPKFSTYQTVGYFPFRFSSLFSRRFVRSRCTVWPAAGQADPRQRSLFTRCVFAFDFAGSDVESQLRPTVDAARTRRIFAPKLERSGRTLRREVEAQKKLPPSVCLLPNNAFAGRAVTPASCRFAAAVAANKQLKKSDSQRNAPWSSIRQSAYAALVSSAVIASMGRFAARSTSLPQLLLLLISVDRRLLGGAADDGSLRVPYDELLRNASRFEMTGVTDFKALLFDGARSQIIVGARDVVFRIDQDTMVTLERLDLPASSANIDNCQMKGRPAELCRNYIRVLAAEPNGQQVLVCGTDAFKPSCSVRQMDDLRKATALSNEAVGFVPYDPEYNFTYVVDSDGQFFAGGPIDFTGDDYAIIRPRPSDALLRTRRPGRMLLYDPTFVAAYEIGEFIYFFLYETAMEDMAFQQHERLSWTVARDAYSRVARVCKNDPGPPKSTGDIWFTTFSKARLVCVTSGGQLFDNVQSVDFVREEGLFYAVFTASKRHIMGSAICHYKLADIEEAFHGPALIRGEGATCWLFRQNSEGDNVCRRRAIHNSSGYDRFSTEKYMMQKAILPLPNRSLRDVQSDRYVKIVVDAVRVKNVGTVHVLFVLEANGTLNKYSHLPKEKELCLLETIELRKAGDSVRIFDMQMNPEKKALFFTMDKRLLRVPLERCARYGSEARCIGAKDPYCGWNKATRQCTGVRAARTGDPNWKQAIDGCPDMRFAVHGQYGPWSAWTVCSLNPTLGENCLCRVRSCDNPEPKFGGSPCNGPKIEVSNCTVHGRWTVWGIWSPCGTTCGISLRSRYRYCSNPAPAYGGHWCTGSDVESEYCDVPACPLPTPPRQNGQWSAWSQWRPCSKKCDGGFRKRTRSCDNPPPMNGGDDCVGSAQEFESCNNHQCEEIYRVSDWTQWVKIDETSTGGLLHQRYRFSCSARLPNPSDLIAKPITVEEKVCAPWKSDCAELSVSATSSKSQWSLWSEWSACTKVCGSGTQSRQRLCMSTNLEETGPPRCIGPTKETRLCNVKPCTGTHLDFNTLPRDPTSSWSCWSDFTECSASCGHATKQRWRVCNGAQQCVGESQQTVACQLVDCPLSDEASNNVWSVWSRCNELNLRTRIQLCNNMEACSDQPDFEIQRCGLGSDQVELVNALHIRQENHDQTALLIVSIIGSIIIVVLLVLLLVCCAKVFPGVLCCRWANKRRGGVPPPTPSTKLNIYTPPPSLRNGRSQTPNIIMNPLGRFSAKEEFEGLTEEETALTLKRNMLTSLNTKDYM</sequence>
<keyword evidence="8" id="KW-1015">Disulfide bond</keyword>
<evidence type="ECO:0000313" key="14">
    <source>
        <dbReference type="Proteomes" id="UP000046395"/>
    </source>
</evidence>
<dbReference type="SMART" id="SM00209">
    <property type="entry name" value="TSP1"/>
    <property type="match status" value="5"/>
</dbReference>
<keyword evidence="2 12" id="KW-0812">Transmembrane</keyword>
<organism evidence="14 15">
    <name type="scientific">Trichuris muris</name>
    <name type="common">Mouse whipworm</name>
    <dbReference type="NCBI Taxonomy" id="70415"/>
    <lineage>
        <taxon>Eukaryota</taxon>
        <taxon>Metazoa</taxon>
        <taxon>Ecdysozoa</taxon>
        <taxon>Nematoda</taxon>
        <taxon>Enoplea</taxon>
        <taxon>Dorylaimia</taxon>
        <taxon>Trichinellida</taxon>
        <taxon>Trichuridae</taxon>
        <taxon>Trichuris</taxon>
    </lineage>
</organism>
<evidence type="ECO:0000256" key="2">
    <source>
        <dbReference type="ARBA" id="ARBA00022692"/>
    </source>
</evidence>
<dbReference type="Gene3D" id="3.30.1680.10">
    <property type="entry name" value="ligand-binding face of the semaphorins, domain 2"/>
    <property type="match status" value="1"/>
</dbReference>
<keyword evidence="3" id="KW-0677">Repeat</keyword>
<keyword evidence="7 12" id="KW-0472">Membrane</keyword>
<dbReference type="Pfam" id="PF01437">
    <property type="entry name" value="PSI"/>
    <property type="match status" value="1"/>
</dbReference>
<dbReference type="PROSITE" id="PS51004">
    <property type="entry name" value="SEMA"/>
    <property type="match status" value="1"/>
</dbReference>
<dbReference type="Pfam" id="PF23260">
    <property type="entry name" value="TSP1_2"/>
    <property type="match status" value="1"/>
</dbReference>
<dbReference type="PANTHER" id="PTHR11036:SF79">
    <property type="entry name" value="SEMAPHORIN 5C, ISOFORM A"/>
    <property type="match status" value="1"/>
</dbReference>
<keyword evidence="14" id="KW-1185">Reference proteome</keyword>
<dbReference type="FunFam" id="2.20.100.10:FF:000001">
    <property type="entry name" value="semaphorin-5A isoform X1"/>
    <property type="match status" value="2"/>
</dbReference>
<dbReference type="SUPFAM" id="SSF101912">
    <property type="entry name" value="Sema domain"/>
    <property type="match status" value="1"/>
</dbReference>
<feature type="region of interest" description="Disordered" evidence="11">
    <location>
        <begin position="1262"/>
        <end position="1288"/>
    </location>
</feature>
<keyword evidence="6 12" id="KW-1133">Transmembrane helix</keyword>
<evidence type="ECO:0000256" key="12">
    <source>
        <dbReference type="SAM" id="Phobius"/>
    </source>
</evidence>
<feature type="domain" description="Sema" evidence="13">
    <location>
        <begin position="275"/>
        <end position="733"/>
    </location>
</feature>
<dbReference type="WBParaSite" id="TMUE_2000007795.1">
    <property type="protein sequence ID" value="TMUE_2000007795.1"/>
    <property type="gene ID" value="WBGene00290286"/>
</dbReference>
<evidence type="ECO:0000256" key="7">
    <source>
        <dbReference type="ARBA" id="ARBA00023136"/>
    </source>
</evidence>
<dbReference type="PANTHER" id="PTHR11036">
    <property type="entry name" value="SEMAPHORIN"/>
    <property type="match status" value="1"/>
</dbReference>
<dbReference type="STRING" id="70415.A0A5S6QKT5"/>
<dbReference type="GO" id="GO:0071526">
    <property type="term" value="P:semaphorin-plexin signaling pathway"/>
    <property type="evidence" value="ECO:0007669"/>
    <property type="project" value="TreeGrafter"/>
</dbReference>
<evidence type="ECO:0000259" key="13">
    <source>
        <dbReference type="PROSITE" id="PS51004"/>
    </source>
</evidence>